<name>A0AAD5MCC4_PARTN</name>
<gene>
    <name evidence="1" type="ORF">KIN20_001267</name>
</gene>
<dbReference type="Proteomes" id="UP001196413">
    <property type="component" value="Unassembled WGS sequence"/>
</dbReference>
<organism evidence="1 2">
    <name type="scientific">Parelaphostrongylus tenuis</name>
    <name type="common">Meningeal worm</name>
    <dbReference type="NCBI Taxonomy" id="148309"/>
    <lineage>
        <taxon>Eukaryota</taxon>
        <taxon>Metazoa</taxon>
        <taxon>Ecdysozoa</taxon>
        <taxon>Nematoda</taxon>
        <taxon>Chromadorea</taxon>
        <taxon>Rhabditida</taxon>
        <taxon>Rhabditina</taxon>
        <taxon>Rhabditomorpha</taxon>
        <taxon>Strongyloidea</taxon>
        <taxon>Metastrongylidae</taxon>
        <taxon>Parelaphostrongylus</taxon>
    </lineage>
</organism>
<dbReference type="EMBL" id="JAHQIW010000178">
    <property type="protein sequence ID" value="KAJ1346477.1"/>
    <property type="molecule type" value="Genomic_DNA"/>
</dbReference>
<evidence type="ECO:0000313" key="1">
    <source>
        <dbReference type="EMBL" id="KAJ1346477.1"/>
    </source>
</evidence>
<keyword evidence="2" id="KW-1185">Reference proteome</keyword>
<protein>
    <submittedName>
        <fullName evidence="1">Uncharacterized protein</fullName>
    </submittedName>
</protein>
<sequence>MGSSVVCLNNFVDNYETLNYRVVNTARRRRSSGYGEPINLKFHAYNRSFHLSLLPIDEFSDQLFHPDHILDEDGQYEEMNQAQKFMGPFLVVCLKATFDQVMAIHTV</sequence>
<comment type="caution">
    <text evidence="1">The sequence shown here is derived from an EMBL/GenBank/DDBJ whole genome shotgun (WGS) entry which is preliminary data.</text>
</comment>
<proteinExistence type="predicted"/>
<accession>A0AAD5MCC4</accession>
<reference evidence="1" key="1">
    <citation type="submission" date="2021-06" db="EMBL/GenBank/DDBJ databases">
        <title>Parelaphostrongylus tenuis whole genome reference sequence.</title>
        <authorList>
            <person name="Garwood T.J."/>
            <person name="Larsen P.A."/>
            <person name="Fountain-Jones N.M."/>
            <person name="Garbe J.R."/>
            <person name="Macchietto M.G."/>
            <person name="Kania S.A."/>
            <person name="Gerhold R.W."/>
            <person name="Richards J.E."/>
            <person name="Wolf T.M."/>
        </authorList>
    </citation>
    <scope>NUCLEOTIDE SEQUENCE</scope>
    <source>
        <strain evidence="1">MNPRO001-30</strain>
        <tissue evidence="1">Meninges</tissue>
    </source>
</reference>
<evidence type="ECO:0000313" key="2">
    <source>
        <dbReference type="Proteomes" id="UP001196413"/>
    </source>
</evidence>
<dbReference type="AlphaFoldDB" id="A0AAD5MCC4"/>